<dbReference type="PANTHER" id="PTHR24412:SF272">
    <property type="entry name" value="KELCH-LIKE PROTEIN DIABLO"/>
    <property type="match status" value="1"/>
</dbReference>
<dbReference type="KEGG" id="bbel:109484285"/>
<dbReference type="SUPFAM" id="SSF117281">
    <property type="entry name" value="Kelch motif"/>
    <property type="match status" value="1"/>
</dbReference>
<dbReference type="Pfam" id="PF01344">
    <property type="entry name" value="Kelch_1"/>
    <property type="match status" value="2"/>
</dbReference>
<protein>
    <submittedName>
        <fullName evidence="6">Kelch-like protein 24</fullName>
    </submittedName>
</protein>
<dbReference type="AlphaFoldDB" id="A0A6P5AIW4"/>
<organism evidence="5 6">
    <name type="scientific">Branchiostoma belcheri</name>
    <name type="common">Amphioxus</name>
    <dbReference type="NCBI Taxonomy" id="7741"/>
    <lineage>
        <taxon>Eukaryota</taxon>
        <taxon>Metazoa</taxon>
        <taxon>Chordata</taxon>
        <taxon>Cephalochordata</taxon>
        <taxon>Leptocardii</taxon>
        <taxon>Amphioxiformes</taxon>
        <taxon>Branchiostomatidae</taxon>
        <taxon>Branchiostoma</taxon>
    </lineage>
</organism>
<feature type="domain" description="BTB" evidence="4">
    <location>
        <begin position="75"/>
        <end position="141"/>
    </location>
</feature>
<dbReference type="InterPro" id="IPR011333">
    <property type="entry name" value="SKP1/BTB/POZ_sf"/>
</dbReference>
<dbReference type="Pfam" id="PF00651">
    <property type="entry name" value="BTB"/>
    <property type="match status" value="1"/>
</dbReference>
<feature type="region of interest" description="Disordered" evidence="3">
    <location>
        <begin position="1"/>
        <end position="23"/>
    </location>
</feature>
<dbReference type="SMART" id="SM00875">
    <property type="entry name" value="BACK"/>
    <property type="match status" value="1"/>
</dbReference>
<dbReference type="Pfam" id="PF07707">
    <property type="entry name" value="BACK"/>
    <property type="match status" value="1"/>
</dbReference>
<dbReference type="InterPro" id="IPR015915">
    <property type="entry name" value="Kelch-typ_b-propeller"/>
</dbReference>
<evidence type="ECO:0000256" key="2">
    <source>
        <dbReference type="ARBA" id="ARBA00022737"/>
    </source>
</evidence>
<gene>
    <name evidence="6" type="primary">LOC109484285</name>
</gene>
<keyword evidence="2" id="KW-0677">Repeat</keyword>
<keyword evidence="5" id="KW-1185">Reference proteome</keyword>
<reference evidence="6" key="1">
    <citation type="submission" date="2025-08" db="UniProtKB">
        <authorList>
            <consortium name="RefSeq"/>
        </authorList>
    </citation>
    <scope>IDENTIFICATION</scope>
    <source>
        <tissue evidence="6">Gonad</tissue>
    </source>
</reference>
<keyword evidence="1" id="KW-0880">Kelch repeat</keyword>
<dbReference type="InterPro" id="IPR000210">
    <property type="entry name" value="BTB/POZ_dom"/>
</dbReference>
<dbReference type="RefSeq" id="XP_019643102.1">
    <property type="nucleotide sequence ID" value="XM_019787543.1"/>
</dbReference>
<dbReference type="PANTHER" id="PTHR24412">
    <property type="entry name" value="KELCH PROTEIN"/>
    <property type="match status" value="1"/>
</dbReference>
<accession>A0A6P5AIW4</accession>
<dbReference type="SMART" id="SM00612">
    <property type="entry name" value="Kelch"/>
    <property type="match status" value="1"/>
</dbReference>
<name>A0A6P5AIW4_BRABE</name>
<dbReference type="SMART" id="SM00225">
    <property type="entry name" value="BTB"/>
    <property type="match status" value="1"/>
</dbReference>
<dbReference type="SUPFAM" id="SSF54695">
    <property type="entry name" value="POZ domain"/>
    <property type="match status" value="1"/>
</dbReference>
<dbReference type="InterPro" id="IPR011705">
    <property type="entry name" value="BACK"/>
</dbReference>
<dbReference type="Gene3D" id="1.25.40.420">
    <property type="match status" value="1"/>
</dbReference>
<dbReference type="PROSITE" id="PS50097">
    <property type="entry name" value="BTB"/>
    <property type="match status" value="1"/>
</dbReference>
<feature type="compositionally biased region" description="Acidic residues" evidence="3">
    <location>
        <begin position="1"/>
        <end position="16"/>
    </location>
</feature>
<dbReference type="Proteomes" id="UP000515135">
    <property type="component" value="Unplaced"/>
</dbReference>
<sequence length="552" mass="62528">MYADPFDDYGYDEYDDSSDRYGDNRSYDSDYACGVRRPEYTKSYDEDDSCCFEHTIHCRELLAELNNQRQTRDFFDVVVKVQGRRFRCHRAVLASTPFFKAMLSSHLAERKSKVIEVREIDSTSFSKILDFLYTGKICIGKDDVQDILQAAHMLQIEKITQYCQEFVKDNLCLSNCIGVMRLADMYGFSDLTEKARDQALSHFSKIGKNEEFLSLSVEELLDLLTDEDLHVTNEEDVVDSVIRWLDHDPESRRTAIVTIFQEIRLLSVRVSALLKLESHPVVQNSPECLAKITAAKAKHLAKAEAEADEAEVNPRLGTSDDLAILVGGWKADEVMRGDEELLPLQSVICLDRASEQCYNVTDLPTAAFGYMSVARAERHLYVTGGRDHPLVGEQGPHSAPSRQAFRYDFQTDTWTRLPDMPRGRAGHQSAVVDGKVFLVGGDTDDTPAFSMDCYDLQEEAWINPPTLPEINPSSDLTVTACGSNLVAVELFDNPEEGHRYDEQRKLRVHRFDVKTAHWLFSEVPKSTIGWYCRDLELLSDNKEDETASTSSG</sequence>
<evidence type="ECO:0000313" key="5">
    <source>
        <dbReference type="Proteomes" id="UP000515135"/>
    </source>
</evidence>
<dbReference type="GeneID" id="109484285"/>
<dbReference type="OrthoDB" id="9978265at2759"/>
<evidence type="ECO:0000259" key="4">
    <source>
        <dbReference type="PROSITE" id="PS50097"/>
    </source>
</evidence>
<dbReference type="Gene3D" id="2.120.10.80">
    <property type="entry name" value="Kelch-type beta propeller"/>
    <property type="match status" value="1"/>
</dbReference>
<dbReference type="InterPro" id="IPR006652">
    <property type="entry name" value="Kelch_1"/>
</dbReference>
<evidence type="ECO:0000256" key="1">
    <source>
        <dbReference type="ARBA" id="ARBA00022441"/>
    </source>
</evidence>
<proteinExistence type="predicted"/>
<dbReference type="Gene3D" id="3.30.710.10">
    <property type="entry name" value="Potassium Channel Kv1.1, Chain A"/>
    <property type="match status" value="1"/>
</dbReference>
<evidence type="ECO:0000256" key="3">
    <source>
        <dbReference type="SAM" id="MobiDB-lite"/>
    </source>
</evidence>
<dbReference type="FunFam" id="1.25.40.420:FF:000001">
    <property type="entry name" value="Kelch-like family member 12"/>
    <property type="match status" value="1"/>
</dbReference>
<evidence type="ECO:0000313" key="6">
    <source>
        <dbReference type="RefSeq" id="XP_019643102.1"/>
    </source>
</evidence>